<evidence type="ECO:0000256" key="6">
    <source>
        <dbReference type="ARBA" id="ARBA00022825"/>
    </source>
</evidence>
<feature type="binding site" evidence="8">
    <location>
        <begin position="229"/>
        <end position="231"/>
    </location>
    <ligand>
        <name>substrate</name>
    </ligand>
</feature>
<dbReference type="Pfam" id="PF00595">
    <property type="entry name" value="PDZ"/>
    <property type="match status" value="1"/>
</dbReference>
<dbReference type="GO" id="GO:0006508">
    <property type="term" value="P:proteolysis"/>
    <property type="evidence" value="ECO:0007669"/>
    <property type="project" value="UniProtKB-KW"/>
</dbReference>
<dbReference type="SMART" id="SM00228">
    <property type="entry name" value="PDZ"/>
    <property type="match status" value="2"/>
</dbReference>
<feature type="active site" description="Charge relay system" evidence="7">
    <location>
        <position position="127"/>
    </location>
</feature>
<comment type="similarity">
    <text evidence="1">Belongs to the peptidase S1C family.</text>
</comment>
<dbReference type="PANTHER" id="PTHR22939:SF129">
    <property type="entry name" value="SERINE PROTEASE HTRA2, MITOCHONDRIAL"/>
    <property type="match status" value="1"/>
</dbReference>
<evidence type="ECO:0000256" key="7">
    <source>
        <dbReference type="PIRSR" id="PIRSR611782-1"/>
    </source>
</evidence>
<protein>
    <submittedName>
        <fullName evidence="11">Putative periplasmic serine endoprotease DegP-like</fullName>
        <ecNumber evidence="11">3.4.21.107</ecNumber>
    </submittedName>
</protein>
<dbReference type="EC" id="3.4.21.107" evidence="11"/>
<evidence type="ECO:0000256" key="1">
    <source>
        <dbReference type="ARBA" id="ARBA00010541"/>
    </source>
</evidence>
<proteinExistence type="inferred from homology"/>
<evidence type="ECO:0000256" key="8">
    <source>
        <dbReference type="PIRSR" id="PIRSR611782-2"/>
    </source>
</evidence>
<evidence type="ECO:0000256" key="4">
    <source>
        <dbReference type="ARBA" id="ARBA00022737"/>
    </source>
</evidence>
<dbReference type="PROSITE" id="PS50106">
    <property type="entry name" value="PDZ"/>
    <property type="match status" value="2"/>
</dbReference>
<dbReference type="SUPFAM" id="SSF50156">
    <property type="entry name" value="PDZ domain-like"/>
    <property type="match status" value="2"/>
</dbReference>
<dbReference type="GO" id="GO:0004252">
    <property type="term" value="F:serine-type endopeptidase activity"/>
    <property type="evidence" value="ECO:0007669"/>
    <property type="project" value="InterPro"/>
</dbReference>
<evidence type="ECO:0000256" key="9">
    <source>
        <dbReference type="SAM" id="SignalP"/>
    </source>
</evidence>
<keyword evidence="4" id="KW-0677">Repeat</keyword>
<accession>A0A7Z0VI80</accession>
<dbReference type="Gene3D" id="2.30.42.10">
    <property type="match status" value="2"/>
</dbReference>
<gene>
    <name evidence="11" type="primary">mucD_3</name>
    <name evidence="11" type="ORF">CODIS_37480</name>
</gene>
<evidence type="ECO:0000256" key="3">
    <source>
        <dbReference type="ARBA" id="ARBA00022729"/>
    </source>
</evidence>
<evidence type="ECO:0000256" key="2">
    <source>
        <dbReference type="ARBA" id="ARBA00022670"/>
    </source>
</evidence>
<dbReference type="FunFam" id="2.40.10.10:FF:000001">
    <property type="entry name" value="Periplasmic serine protease DegS"/>
    <property type="match status" value="1"/>
</dbReference>
<organism evidence="11 12">
    <name type="scientific">Candidatus Thiodiazotropha endolucinida</name>
    <dbReference type="NCBI Taxonomy" id="1655433"/>
    <lineage>
        <taxon>Bacteria</taxon>
        <taxon>Pseudomonadati</taxon>
        <taxon>Pseudomonadota</taxon>
        <taxon>Gammaproteobacteria</taxon>
        <taxon>Chromatiales</taxon>
        <taxon>Sedimenticolaceae</taxon>
        <taxon>Candidatus Thiodiazotropha</taxon>
    </lineage>
</organism>
<dbReference type="InterPro" id="IPR036034">
    <property type="entry name" value="PDZ_sf"/>
</dbReference>
<sequence>MKRHLSIIMLILFCLLSMSLSAQQGGIESLRQTGKAFASVAQKVSPSVVFIQIETVRERTPNNEYSPFGSPFGDDLFRRFFGPQFPGAPRQPQKPRRHRSLGQGSGFVFSHDKGLFSNKAYVMTNNHVVEGADRITVKFKNGHEFSATIKGSDPKSDIAVLEIVADNLPALSLGDSNKLDVGEWVLAFGNPFGLSHTMTAGIVSAKGRTSLGISDYEDFIQTDAAINPGNSGGPLVNLDGEVVGINTAIFSRSGGYMGVGFAIPINMAKGIANQLLDKGEVTRGFLGIMIQPLTPELAESFGTKYQKGILVAEVSENSPADRAGLKQGDLIFKLDGKNVGNVGDFRNRISLTSPGSKVVLEIIRSGKPKAVEVTVGELSEQSSVAGSNTKTTEELGLTVQTLNKELAESFGTNTTQGVVVTNVSPGSIAAMAGIDAGTVITQVNRNPVTNAGEFEKRINEGRSQRQVLLLVTKGGMSRFVVLRW</sequence>
<keyword evidence="5 11" id="KW-0378">Hydrolase</keyword>
<feature type="signal peptide" evidence="9">
    <location>
        <begin position="1"/>
        <end position="22"/>
    </location>
</feature>
<name>A0A7Z0VI80_9GAMM</name>
<evidence type="ECO:0000259" key="10">
    <source>
        <dbReference type="PROSITE" id="PS50106"/>
    </source>
</evidence>
<dbReference type="InterPro" id="IPR009003">
    <property type="entry name" value="Peptidase_S1_PA"/>
</dbReference>
<dbReference type="InterPro" id="IPR001940">
    <property type="entry name" value="Peptidase_S1C"/>
</dbReference>
<dbReference type="EMBL" id="MARB01000029">
    <property type="protein sequence ID" value="ODJ86032.1"/>
    <property type="molecule type" value="Genomic_DNA"/>
</dbReference>
<keyword evidence="2 11" id="KW-0645">Protease</keyword>
<keyword evidence="6" id="KW-0720">Serine protease</keyword>
<dbReference type="PANTHER" id="PTHR22939">
    <property type="entry name" value="SERINE PROTEASE FAMILY S1C HTRA-RELATED"/>
    <property type="match status" value="1"/>
</dbReference>
<dbReference type="RefSeq" id="WP_069127876.1">
    <property type="nucleotide sequence ID" value="NZ_MARB01000029.1"/>
</dbReference>
<evidence type="ECO:0000313" key="12">
    <source>
        <dbReference type="Proteomes" id="UP000094769"/>
    </source>
</evidence>
<feature type="binding site" evidence="8">
    <location>
        <position position="54"/>
    </location>
    <ligand>
        <name>substrate</name>
    </ligand>
</feature>
<keyword evidence="12" id="KW-1185">Reference proteome</keyword>
<feature type="active site" description="Charge relay system" evidence="7">
    <location>
        <position position="157"/>
    </location>
</feature>
<dbReference type="PRINTS" id="PR00834">
    <property type="entry name" value="PROTEASES2C"/>
</dbReference>
<feature type="binding site" evidence="8">
    <location>
        <position position="157"/>
    </location>
    <ligand>
        <name>substrate</name>
    </ligand>
</feature>
<evidence type="ECO:0000313" key="11">
    <source>
        <dbReference type="EMBL" id="ODJ86032.1"/>
    </source>
</evidence>
<feature type="binding site" evidence="8">
    <location>
        <position position="127"/>
    </location>
    <ligand>
        <name>substrate</name>
    </ligand>
</feature>
<dbReference type="InterPro" id="IPR011782">
    <property type="entry name" value="Pept_S1C_Do"/>
</dbReference>
<feature type="chain" id="PRO_5039238169" evidence="9">
    <location>
        <begin position="23"/>
        <end position="484"/>
    </location>
</feature>
<reference evidence="11 12" key="1">
    <citation type="submission" date="2016-06" db="EMBL/GenBank/DDBJ databases">
        <title>Genome sequence of endosymbiont of Candidatus Endolucinida thiodiazotropha.</title>
        <authorList>
            <person name="Poehlein A."/>
            <person name="Koenig S."/>
            <person name="Heiden S.E."/>
            <person name="Thuermer A."/>
            <person name="Voget S."/>
            <person name="Daniel R."/>
            <person name="Markert S."/>
            <person name="Gros O."/>
            <person name="Schweder T."/>
        </authorList>
    </citation>
    <scope>NUCLEOTIDE SEQUENCE [LARGE SCALE GENOMIC DNA]</scope>
    <source>
        <strain evidence="11 12">COS</strain>
    </source>
</reference>
<dbReference type="AlphaFoldDB" id="A0A7Z0VI80"/>
<dbReference type="Pfam" id="PF13365">
    <property type="entry name" value="Trypsin_2"/>
    <property type="match status" value="1"/>
</dbReference>
<feature type="domain" description="PDZ" evidence="10">
    <location>
        <begin position="377"/>
        <end position="475"/>
    </location>
</feature>
<feature type="domain" description="PDZ" evidence="10">
    <location>
        <begin position="275"/>
        <end position="366"/>
    </location>
</feature>
<dbReference type="Pfam" id="PF13180">
    <property type="entry name" value="PDZ_2"/>
    <property type="match status" value="1"/>
</dbReference>
<dbReference type="SUPFAM" id="SSF50494">
    <property type="entry name" value="Trypsin-like serine proteases"/>
    <property type="match status" value="1"/>
</dbReference>
<dbReference type="OrthoDB" id="9758917at2"/>
<dbReference type="NCBIfam" id="TIGR02037">
    <property type="entry name" value="degP_htrA_DO"/>
    <property type="match status" value="1"/>
</dbReference>
<dbReference type="Proteomes" id="UP000094769">
    <property type="component" value="Unassembled WGS sequence"/>
</dbReference>
<evidence type="ECO:0000256" key="5">
    <source>
        <dbReference type="ARBA" id="ARBA00022801"/>
    </source>
</evidence>
<dbReference type="CDD" id="cd10839">
    <property type="entry name" value="cpPDZ1_DegP-like"/>
    <property type="match status" value="1"/>
</dbReference>
<keyword evidence="3 9" id="KW-0732">Signal</keyword>
<dbReference type="InterPro" id="IPR001478">
    <property type="entry name" value="PDZ"/>
</dbReference>
<dbReference type="Gene3D" id="2.40.10.120">
    <property type="match status" value="1"/>
</dbReference>
<comment type="caution">
    <text evidence="11">The sequence shown here is derived from an EMBL/GenBank/DDBJ whole genome shotgun (WGS) entry which is preliminary data.</text>
</comment>
<feature type="active site" description="Charge relay system" evidence="7">
    <location>
        <position position="231"/>
    </location>
</feature>